<protein>
    <recommendedName>
        <fullName evidence="1">Transposase IS200-like domain-containing protein</fullName>
    </recommendedName>
</protein>
<comment type="caution">
    <text evidence="2">The sequence shown here is derived from an EMBL/GenBank/DDBJ whole genome shotgun (WGS) entry which is preliminary data.</text>
</comment>
<reference evidence="2 3" key="1">
    <citation type="journal article" date="2016" name="Nat. Commun.">
        <title>Thousands of microbial genomes shed light on interconnected biogeochemical processes in an aquifer system.</title>
        <authorList>
            <person name="Anantharaman K."/>
            <person name="Brown C.T."/>
            <person name="Hug L.A."/>
            <person name="Sharon I."/>
            <person name="Castelle C.J."/>
            <person name="Probst A.J."/>
            <person name="Thomas B.C."/>
            <person name="Singh A."/>
            <person name="Wilkins M.J."/>
            <person name="Karaoz U."/>
            <person name="Brodie E.L."/>
            <person name="Williams K.H."/>
            <person name="Hubbard S.S."/>
            <person name="Banfield J.F."/>
        </authorList>
    </citation>
    <scope>NUCLEOTIDE SEQUENCE [LARGE SCALE GENOMIC DNA]</scope>
</reference>
<sequence length="207" mass="24599">MPSKNSQKLYLENGYYHIYNRGAGKGEIFLVDQDYKVFIHFLEKYLDPKSERTLASEVKLLAYCLMPNHFHLFVHQTSRDGIVKLMRSLCTSYSMYFNKRYERSGTLFQGVYKAAIIETEPYFLHLSRYIHLNPREMTENWREYLYSSYKVYLGDIKIPWLNPVPVLNFFKMAKSNKSTLSKHFSYQSFVEDYATDPKEDLQELAID</sequence>
<dbReference type="GO" id="GO:0004803">
    <property type="term" value="F:transposase activity"/>
    <property type="evidence" value="ECO:0007669"/>
    <property type="project" value="InterPro"/>
</dbReference>
<evidence type="ECO:0000313" key="3">
    <source>
        <dbReference type="Proteomes" id="UP000178577"/>
    </source>
</evidence>
<dbReference type="PANTHER" id="PTHR34322">
    <property type="entry name" value="TRANSPOSASE, Y1_TNP DOMAIN-CONTAINING"/>
    <property type="match status" value="1"/>
</dbReference>
<dbReference type="AlphaFoldDB" id="A0A1F5G5K2"/>
<accession>A0A1F5G5K2</accession>
<dbReference type="Pfam" id="PF01797">
    <property type="entry name" value="Y1_Tnp"/>
    <property type="match status" value="1"/>
</dbReference>
<dbReference type="InterPro" id="IPR002686">
    <property type="entry name" value="Transposase_17"/>
</dbReference>
<dbReference type="EMBL" id="MFAY01000066">
    <property type="protein sequence ID" value="OGD87095.1"/>
    <property type="molecule type" value="Genomic_DNA"/>
</dbReference>
<evidence type="ECO:0000313" key="2">
    <source>
        <dbReference type="EMBL" id="OGD87095.1"/>
    </source>
</evidence>
<dbReference type="GO" id="GO:0003677">
    <property type="term" value="F:DNA binding"/>
    <property type="evidence" value="ECO:0007669"/>
    <property type="project" value="InterPro"/>
</dbReference>
<dbReference type="SUPFAM" id="SSF143422">
    <property type="entry name" value="Transposase IS200-like"/>
    <property type="match status" value="1"/>
</dbReference>
<dbReference type="SMART" id="SM01321">
    <property type="entry name" value="Y1_Tnp"/>
    <property type="match status" value="1"/>
</dbReference>
<proteinExistence type="predicted"/>
<evidence type="ECO:0000259" key="1">
    <source>
        <dbReference type="SMART" id="SM01321"/>
    </source>
</evidence>
<feature type="domain" description="Transposase IS200-like" evidence="1">
    <location>
        <begin position="11"/>
        <end position="133"/>
    </location>
</feature>
<dbReference type="Gene3D" id="3.30.70.1290">
    <property type="entry name" value="Transposase IS200-like"/>
    <property type="match status" value="1"/>
</dbReference>
<gene>
    <name evidence="2" type="ORF">A2693_04070</name>
</gene>
<organism evidence="2 3">
    <name type="scientific">Candidatus Curtissbacteria bacterium RIFCSPHIGHO2_01_FULL_40_12</name>
    <dbReference type="NCBI Taxonomy" id="1797710"/>
    <lineage>
        <taxon>Bacteria</taxon>
        <taxon>Candidatus Curtissiibacteriota</taxon>
    </lineage>
</organism>
<dbReference type="PANTHER" id="PTHR34322:SF2">
    <property type="entry name" value="TRANSPOSASE IS200-LIKE DOMAIN-CONTAINING PROTEIN"/>
    <property type="match status" value="1"/>
</dbReference>
<dbReference type="Proteomes" id="UP000178577">
    <property type="component" value="Unassembled WGS sequence"/>
</dbReference>
<name>A0A1F5G5K2_9BACT</name>
<dbReference type="GO" id="GO:0006313">
    <property type="term" value="P:DNA transposition"/>
    <property type="evidence" value="ECO:0007669"/>
    <property type="project" value="InterPro"/>
</dbReference>
<dbReference type="InterPro" id="IPR036515">
    <property type="entry name" value="Transposase_17_sf"/>
</dbReference>